<dbReference type="EMBL" id="CP009440">
    <property type="protein sequence ID" value="AJI53194.1"/>
    <property type="molecule type" value="Genomic_DNA"/>
</dbReference>
<dbReference type="AlphaFoldDB" id="A0A0B6CRT5"/>
<proteinExistence type="predicted"/>
<accession>A0A0B6CRT5</accession>
<dbReference type="KEGG" id="fpz:LA55_1755"/>
<reference evidence="1 2" key="1">
    <citation type="journal article" date="2015" name="Genome Announc.">
        <title>Genome sequencing of 18 francisella strains to aid in assay development and testing.</title>
        <authorList>
            <person name="Johnson S.L."/>
            <person name="Daligault H.E."/>
            <person name="Davenport K.W."/>
            <person name="Coyne S.R."/>
            <person name="Frey K.G."/>
            <person name="Koroleva G.I."/>
            <person name="Broomall S.M."/>
            <person name="Bishop-Lilly K.A."/>
            <person name="Bruce D.C."/>
            <person name="Chertkov O."/>
            <person name="Freitas T."/>
            <person name="Jaissle J."/>
            <person name="Ladner J.T."/>
            <person name="Rosenzweig C.N."/>
            <person name="Gibbons H.S."/>
            <person name="Palacios G.F."/>
            <person name="Redden C.L."/>
            <person name="Xu Y."/>
            <person name="Minogue T.D."/>
            <person name="Chain P.S."/>
        </authorList>
    </citation>
    <scope>NUCLEOTIDE SEQUENCE [LARGE SCALE GENOMIC DNA]</scope>
    <source>
        <strain evidence="1 2">GA01-2794</strain>
    </source>
</reference>
<name>A0A0B6CRT5_9GAMM</name>
<dbReference type="RefSeq" id="WP_044526806.1">
    <property type="nucleotide sequence ID" value="NZ_CP009440.1"/>
</dbReference>
<dbReference type="Proteomes" id="UP000031830">
    <property type="component" value="Chromosome"/>
</dbReference>
<gene>
    <name evidence="1" type="ORF">LA55_1755</name>
</gene>
<organism evidence="1 2">
    <name type="scientific">Francisella philomiragia</name>
    <dbReference type="NCBI Taxonomy" id="28110"/>
    <lineage>
        <taxon>Bacteria</taxon>
        <taxon>Pseudomonadati</taxon>
        <taxon>Pseudomonadota</taxon>
        <taxon>Gammaproteobacteria</taxon>
        <taxon>Thiotrichales</taxon>
        <taxon>Francisellaceae</taxon>
        <taxon>Francisella</taxon>
    </lineage>
</organism>
<evidence type="ECO:0000313" key="2">
    <source>
        <dbReference type="Proteomes" id="UP000031830"/>
    </source>
</evidence>
<protein>
    <submittedName>
        <fullName evidence="1">Uncharacterized protein</fullName>
    </submittedName>
</protein>
<evidence type="ECO:0000313" key="1">
    <source>
        <dbReference type="EMBL" id="AJI53194.1"/>
    </source>
</evidence>
<sequence length="171" mass="19155">MNSLFSTNEQLQINKSYKMSKLFINDDNIADKDNPNIDVQLKYQEKQSRREVNASNFSIDTDLQSDMRNSLDTGSSLEATATFLNSAYAAEAAGKNVDKTYLTALEKNILTASNGTQYYSKSEGKIVDLPFEGSIANYNNSQLQAMNLNTEQQSAVANFQYIKNGSYQQRI</sequence>